<dbReference type="PRINTS" id="PR01727">
    <property type="entry name" value="DNABINDINGHU"/>
</dbReference>
<dbReference type="InterPro" id="IPR020816">
    <property type="entry name" value="Histone-like_DNA-bd_CS"/>
</dbReference>
<dbReference type="GO" id="GO:0003677">
    <property type="term" value="F:DNA binding"/>
    <property type="evidence" value="ECO:0007669"/>
    <property type="project" value="UniProtKB-KW"/>
</dbReference>
<protein>
    <submittedName>
        <fullName evidence="2">DNA-binding protein HU</fullName>
    </submittedName>
</protein>
<organism evidence="2">
    <name type="scientific">bioreactor metagenome</name>
    <dbReference type="NCBI Taxonomy" id="1076179"/>
    <lineage>
        <taxon>unclassified sequences</taxon>
        <taxon>metagenomes</taxon>
        <taxon>ecological metagenomes</taxon>
    </lineage>
</organism>
<gene>
    <name evidence="2" type="primary">hup_32</name>
    <name evidence="2" type="ORF">SDC9_181174</name>
</gene>
<dbReference type="Gene3D" id="4.10.520.10">
    <property type="entry name" value="IHF-like DNA-binding proteins"/>
    <property type="match status" value="1"/>
</dbReference>
<dbReference type="SMART" id="SM00411">
    <property type="entry name" value="BHL"/>
    <property type="match status" value="1"/>
</dbReference>
<dbReference type="PANTHER" id="PTHR33175:SF3">
    <property type="entry name" value="DNA-BINDING PROTEIN HU-BETA"/>
    <property type="match status" value="1"/>
</dbReference>
<sequence>MNKVQLAEKIAEKENFTKKAALELVDIVLDQITEALLAGEPVKLSGFGNFSVKEKPARLAKNPITKATVKVPASKKVSFKPSELFKEKF</sequence>
<keyword evidence="1 2" id="KW-0238">DNA-binding</keyword>
<evidence type="ECO:0000256" key="1">
    <source>
        <dbReference type="ARBA" id="ARBA00023125"/>
    </source>
</evidence>
<dbReference type="GO" id="GO:0030527">
    <property type="term" value="F:structural constituent of chromatin"/>
    <property type="evidence" value="ECO:0007669"/>
    <property type="project" value="InterPro"/>
</dbReference>
<dbReference type="PANTHER" id="PTHR33175">
    <property type="entry name" value="DNA-BINDING PROTEIN HU"/>
    <property type="match status" value="1"/>
</dbReference>
<accession>A0A645HD32</accession>
<dbReference type="Pfam" id="PF00216">
    <property type="entry name" value="Bac_DNA_binding"/>
    <property type="match status" value="1"/>
</dbReference>
<comment type="caution">
    <text evidence="2">The sequence shown here is derived from an EMBL/GenBank/DDBJ whole genome shotgun (WGS) entry which is preliminary data.</text>
</comment>
<dbReference type="InterPro" id="IPR010992">
    <property type="entry name" value="IHF-like_DNA-bd_dom_sf"/>
</dbReference>
<name>A0A645HD32_9ZZZZ</name>
<dbReference type="AlphaFoldDB" id="A0A645HD32"/>
<dbReference type="InterPro" id="IPR000119">
    <property type="entry name" value="Hist_DNA-bd"/>
</dbReference>
<dbReference type="PROSITE" id="PS00045">
    <property type="entry name" value="HISTONE_LIKE"/>
    <property type="match status" value="1"/>
</dbReference>
<evidence type="ECO:0000313" key="2">
    <source>
        <dbReference type="EMBL" id="MPN33683.1"/>
    </source>
</evidence>
<reference evidence="2" key="1">
    <citation type="submission" date="2019-08" db="EMBL/GenBank/DDBJ databases">
        <authorList>
            <person name="Kucharzyk K."/>
            <person name="Murdoch R.W."/>
            <person name="Higgins S."/>
            <person name="Loffler F."/>
        </authorList>
    </citation>
    <scope>NUCLEOTIDE SEQUENCE</scope>
</reference>
<proteinExistence type="predicted"/>
<dbReference type="EMBL" id="VSSQ01086306">
    <property type="protein sequence ID" value="MPN33683.1"/>
    <property type="molecule type" value="Genomic_DNA"/>
</dbReference>
<dbReference type="SUPFAM" id="SSF47729">
    <property type="entry name" value="IHF-like DNA-binding proteins"/>
    <property type="match status" value="1"/>
</dbReference>